<evidence type="ECO:0000256" key="4">
    <source>
        <dbReference type="ARBA" id="ARBA00022692"/>
    </source>
</evidence>
<organism evidence="12 13">
    <name type="scientific">Rhynchosporium agropyri</name>
    <dbReference type="NCBI Taxonomy" id="914238"/>
    <lineage>
        <taxon>Eukaryota</taxon>
        <taxon>Fungi</taxon>
        <taxon>Dikarya</taxon>
        <taxon>Ascomycota</taxon>
        <taxon>Pezizomycotina</taxon>
        <taxon>Leotiomycetes</taxon>
        <taxon>Helotiales</taxon>
        <taxon>Ploettnerulaceae</taxon>
        <taxon>Rhynchosporium</taxon>
    </lineage>
</organism>
<dbReference type="Proteomes" id="UP000178912">
    <property type="component" value="Unassembled WGS sequence"/>
</dbReference>
<comment type="subcellular location">
    <subcellularLocation>
        <location evidence="1">Membrane</location>
        <topology evidence="1">Multi-pass membrane protein</topology>
    </subcellularLocation>
</comment>
<evidence type="ECO:0000256" key="1">
    <source>
        <dbReference type="ARBA" id="ARBA00004141"/>
    </source>
</evidence>
<evidence type="ECO:0000259" key="11">
    <source>
        <dbReference type="Pfam" id="PF14703"/>
    </source>
</evidence>
<dbReference type="GO" id="GO:0005886">
    <property type="term" value="C:plasma membrane"/>
    <property type="evidence" value="ECO:0007669"/>
    <property type="project" value="TreeGrafter"/>
</dbReference>
<accession>A0A1E1LBF1</accession>
<protein>
    <submittedName>
        <fullName evidence="12">Uncharacterized protein</fullName>
    </submittedName>
</protein>
<keyword evidence="4 7" id="KW-0812">Transmembrane</keyword>
<dbReference type="OrthoDB" id="1076608at2759"/>
<keyword evidence="6 7" id="KW-0472">Membrane</keyword>
<feature type="domain" description="CSC1/OSCA1-like 7TM region" evidence="8">
    <location>
        <begin position="400"/>
        <end position="671"/>
    </location>
</feature>
<feature type="transmembrane region" description="Helical" evidence="7">
    <location>
        <begin position="652"/>
        <end position="674"/>
    </location>
</feature>
<feature type="transmembrane region" description="Helical" evidence="7">
    <location>
        <begin position="105"/>
        <end position="123"/>
    </location>
</feature>
<evidence type="ECO:0000256" key="6">
    <source>
        <dbReference type="ARBA" id="ARBA00023136"/>
    </source>
</evidence>
<evidence type="ECO:0000313" key="13">
    <source>
        <dbReference type="Proteomes" id="UP000178912"/>
    </source>
</evidence>
<dbReference type="Pfam" id="PF02714">
    <property type="entry name" value="RSN1_7TM"/>
    <property type="match status" value="1"/>
</dbReference>
<feature type="transmembrane region" description="Helical" evidence="7">
    <location>
        <begin position="681"/>
        <end position="700"/>
    </location>
</feature>
<dbReference type="PANTHER" id="PTHR13018:SF20">
    <property type="entry name" value="SPORULATION-SPECIFIC PROTEIN 75"/>
    <property type="match status" value="1"/>
</dbReference>
<proteinExistence type="inferred from homology"/>
<feature type="transmembrane region" description="Helical" evidence="7">
    <location>
        <begin position="24"/>
        <end position="48"/>
    </location>
</feature>
<feature type="transmembrane region" description="Helical" evidence="7">
    <location>
        <begin position="444"/>
        <end position="470"/>
    </location>
</feature>
<reference evidence="13" key="1">
    <citation type="submission" date="2016-03" db="EMBL/GenBank/DDBJ databases">
        <authorList>
            <person name="Guldener U."/>
        </authorList>
    </citation>
    <scope>NUCLEOTIDE SEQUENCE [LARGE SCALE GENOMIC DNA]</scope>
    <source>
        <strain evidence="13">04CH-RAC-A.6.1</strain>
    </source>
</reference>
<feature type="transmembrane region" description="Helical" evidence="7">
    <location>
        <begin position="606"/>
        <end position="630"/>
    </location>
</feature>
<keyword evidence="5 7" id="KW-1133">Transmembrane helix</keyword>
<evidence type="ECO:0000259" key="9">
    <source>
        <dbReference type="Pfam" id="PF12621"/>
    </source>
</evidence>
<evidence type="ECO:0000259" key="8">
    <source>
        <dbReference type="Pfam" id="PF02714"/>
    </source>
</evidence>
<dbReference type="Pfam" id="PF14703">
    <property type="entry name" value="PHM7_cyt"/>
    <property type="match status" value="1"/>
</dbReference>
<dbReference type="InterPro" id="IPR022257">
    <property type="entry name" value="PHM7_ext"/>
</dbReference>
<gene>
    <name evidence="12" type="ORF">RAG0_12606</name>
</gene>
<feature type="domain" description="CSC1/OSCA1-like N-terminal transmembrane" evidence="10">
    <location>
        <begin position="27"/>
        <end position="172"/>
    </location>
</feature>
<evidence type="ECO:0000313" key="12">
    <source>
        <dbReference type="EMBL" id="CZT07019.1"/>
    </source>
</evidence>
<evidence type="ECO:0000256" key="7">
    <source>
        <dbReference type="SAM" id="Phobius"/>
    </source>
</evidence>
<feature type="transmembrane region" description="Helical" evidence="7">
    <location>
        <begin position="401"/>
        <end position="424"/>
    </location>
</feature>
<dbReference type="EMBL" id="FJUX01000091">
    <property type="protein sequence ID" value="CZT07019.1"/>
    <property type="molecule type" value="Genomic_DNA"/>
</dbReference>
<feature type="transmembrane region" description="Helical" evidence="7">
    <location>
        <begin position="491"/>
        <end position="516"/>
    </location>
</feature>
<evidence type="ECO:0000259" key="10">
    <source>
        <dbReference type="Pfam" id="PF13967"/>
    </source>
</evidence>
<feature type="transmembrane region" description="Helical" evidence="7">
    <location>
        <begin position="536"/>
        <end position="557"/>
    </location>
</feature>
<feature type="transmembrane region" description="Helical" evidence="7">
    <location>
        <begin position="154"/>
        <end position="172"/>
    </location>
</feature>
<dbReference type="PANTHER" id="PTHR13018">
    <property type="entry name" value="PROBABLE MEMBRANE PROTEIN DUF221-RELATED"/>
    <property type="match status" value="1"/>
</dbReference>
<sequence>MGSRVNDVLDQAAGKAQSSQGESLATFLASLTTSGAILVLGLTVYILLKWKCPEYYHQRALQVLDTKWKPVPLQLRMLLSPFPDPVLKDASGFQNYLFDRYLQTVLKLFVVLGLVILPVLLPLNMVDGRNELGGVRGLDRLSFSNIGLSHTGRYWVHLVLAVFAIISVCYTIRGELLDYVRLQSSFAWDGCKGSCLLLTSSSAKQLSASTIKRRFRNICGGVHAVTINRDFSSLRTKLCRRDALIGKLEAAETALIIKANHQWRVLNRVKDNNPDDDNTSLPPGMKYLHQNDRPSIRLPLFPWLPAIPLLGPRVDAIHHLQAEVARQNLEIDWYQHHPNEFPLKNSALVYFNRTLSLPLVALALKARVPPTWTLKQGTVATDTIWRNVSISWWQYCIRTSLVYFLVALLTLGFAFPVTIIGSISQIEYLVQVVPWLRWIDSIPSWLVAVIQGVLPPTMLALITAAVPVIIRLLAHVQGYHSRQVVENHVQIYYYTFLFVQIFLTVSLSAGITTLVVDLKDNITSTPVILAQNLPKASNYFFSYILIHTFTTVVSTLVDVNRLLSVFVLSPRFDKTAREKWARSQNVGLQNWGTFIPVLTNVACIGLIYSVIAPLILVFVIMYFGVLWLLYRSYPPMLTEPGSTPSGIFYPTAIRQLFTGVYFMELCLTGLFFLVRDTHGKAACTAQAVIMILATLLTTGFHCTLNHDHKLHWLPFVKVIKQPADQVDNDAVSPWRSESAPQDEALTAARLIIWIPKDELGVADDEITHIRKTYDSIWISNEGASLDAQGRLKVWGVLPSSEEGCQFQY</sequence>
<feature type="domain" description="CSC1/OSCA1-like cytosolic" evidence="11">
    <location>
        <begin position="197"/>
        <end position="387"/>
    </location>
</feature>
<keyword evidence="13" id="KW-1185">Reference proteome</keyword>
<name>A0A1E1LBF1_9HELO</name>
<keyword evidence="3" id="KW-0813">Transport</keyword>
<dbReference type="GO" id="GO:0005227">
    <property type="term" value="F:calcium-activated cation channel activity"/>
    <property type="evidence" value="ECO:0007669"/>
    <property type="project" value="InterPro"/>
</dbReference>
<dbReference type="InterPro" id="IPR003864">
    <property type="entry name" value="CSC1/OSCA1-like_7TM"/>
</dbReference>
<dbReference type="AlphaFoldDB" id="A0A1E1LBF1"/>
<dbReference type="Pfam" id="PF12621">
    <property type="entry name" value="PHM7_ext"/>
    <property type="match status" value="1"/>
</dbReference>
<dbReference type="InterPro" id="IPR027815">
    <property type="entry name" value="CSC1/OSCA1-like_cyt"/>
</dbReference>
<dbReference type="InterPro" id="IPR032880">
    <property type="entry name" value="CSC1/OSCA1-like_N"/>
</dbReference>
<evidence type="ECO:0000256" key="3">
    <source>
        <dbReference type="ARBA" id="ARBA00022448"/>
    </source>
</evidence>
<dbReference type="InterPro" id="IPR045122">
    <property type="entry name" value="Csc1-like"/>
</dbReference>
<evidence type="ECO:0000256" key="2">
    <source>
        <dbReference type="ARBA" id="ARBA00007779"/>
    </source>
</evidence>
<feature type="domain" description="10TM putative phosphate transporter extracellular tail" evidence="9">
    <location>
        <begin position="731"/>
        <end position="793"/>
    </location>
</feature>
<comment type="similarity">
    <text evidence="2">Belongs to the CSC1 (TC 1.A.17) family.</text>
</comment>
<evidence type="ECO:0000256" key="5">
    <source>
        <dbReference type="ARBA" id="ARBA00022989"/>
    </source>
</evidence>
<dbReference type="Pfam" id="PF13967">
    <property type="entry name" value="RSN1_TM"/>
    <property type="match status" value="1"/>
</dbReference>